<dbReference type="InterPro" id="IPR001989">
    <property type="entry name" value="Radical_activat_CS"/>
</dbReference>
<organism evidence="13">
    <name type="scientific">Christensenella massiliensis</name>
    <dbReference type="NCBI Taxonomy" id="1805714"/>
    <lineage>
        <taxon>Bacteria</taxon>
        <taxon>Bacillati</taxon>
        <taxon>Bacillota</taxon>
        <taxon>Clostridia</taxon>
        <taxon>Christensenellales</taxon>
        <taxon>Christensenellaceae</taxon>
        <taxon>Christensenella</taxon>
    </lineage>
</organism>
<dbReference type="Pfam" id="PF13353">
    <property type="entry name" value="Fer4_12"/>
    <property type="match status" value="1"/>
</dbReference>
<dbReference type="SUPFAM" id="SSF102114">
    <property type="entry name" value="Radical SAM enzymes"/>
    <property type="match status" value="1"/>
</dbReference>
<dbReference type="GO" id="GO:0046872">
    <property type="term" value="F:metal ion binding"/>
    <property type="evidence" value="ECO:0007669"/>
    <property type="project" value="UniProtKB-KW"/>
</dbReference>
<dbReference type="InterPro" id="IPR013785">
    <property type="entry name" value="Aldolase_TIM"/>
</dbReference>
<evidence type="ECO:0000256" key="6">
    <source>
        <dbReference type="ARBA" id="ARBA00022691"/>
    </source>
</evidence>
<keyword evidence="10" id="KW-0411">Iron-sulfur</keyword>
<sequence>MYYADIKQYDVANGPGVRVSLFVSGCRHRCKDCFNPETWDFHYGKEFTRETEETVLSYLAPSYVRGLTLLGGDPLEPENRKALLPLMRRVRTEYPEKDVWCFTGYDFERDILGAWGGDADMKELLSYLHVLVDGEFVAALKNVSLRFKGSENQRTILVPESLAAGRTVLWNENQE</sequence>
<dbReference type="GO" id="GO:0051539">
    <property type="term" value="F:4 iron, 4 sulfur cluster binding"/>
    <property type="evidence" value="ECO:0007669"/>
    <property type="project" value="UniProtKB-KW"/>
</dbReference>
<dbReference type="InterPro" id="IPR012837">
    <property type="entry name" value="NrdG"/>
</dbReference>
<comment type="similarity">
    <text evidence="3 12">Belongs to the organic radical-activating enzymes family.</text>
</comment>
<evidence type="ECO:0000256" key="8">
    <source>
        <dbReference type="ARBA" id="ARBA00023002"/>
    </source>
</evidence>
<comment type="cofactor">
    <cofactor evidence="1">
        <name>[4Fe-4S] cluster</name>
        <dbReference type="ChEBI" id="CHEBI:49883"/>
    </cofactor>
</comment>
<name>A0AAU8A6Z0_9FIRM</name>
<dbReference type="InterPro" id="IPR007197">
    <property type="entry name" value="rSAM"/>
</dbReference>
<dbReference type="PANTHER" id="PTHR30352:SF2">
    <property type="entry name" value="ANAEROBIC RIBONUCLEOSIDE-TRIPHOSPHATE REDUCTASE-ACTIVATING PROTEIN"/>
    <property type="match status" value="1"/>
</dbReference>
<evidence type="ECO:0000256" key="11">
    <source>
        <dbReference type="ARBA" id="ARBA00047365"/>
    </source>
</evidence>
<evidence type="ECO:0000256" key="10">
    <source>
        <dbReference type="ARBA" id="ARBA00023014"/>
    </source>
</evidence>
<protein>
    <recommendedName>
        <fullName evidence="4 12">Anaerobic ribonucleoside-triphosphate reductase-activating protein</fullName>
        <ecNumber evidence="12">1.97.1.-</ecNumber>
    </recommendedName>
</protein>
<dbReference type="PANTHER" id="PTHR30352">
    <property type="entry name" value="PYRUVATE FORMATE-LYASE-ACTIVATING ENZYME"/>
    <property type="match status" value="1"/>
</dbReference>
<evidence type="ECO:0000256" key="1">
    <source>
        <dbReference type="ARBA" id="ARBA00001966"/>
    </source>
</evidence>
<dbReference type="EC" id="1.97.1.-" evidence="12"/>
<dbReference type="GO" id="GO:0043365">
    <property type="term" value="F:[formate-C-acetyltransferase]-activating enzyme activity"/>
    <property type="evidence" value="ECO:0007669"/>
    <property type="project" value="InterPro"/>
</dbReference>
<dbReference type="InterPro" id="IPR058240">
    <property type="entry name" value="rSAM_sf"/>
</dbReference>
<dbReference type="RefSeq" id="WP_353423000.1">
    <property type="nucleotide sequence ID" value="NZ_CP117826.1"/>
</dbReference>
<comment type="catalytic activity">
    <reaction evidence="11">
        <text>glycyl-[protein] + reduced [flavodoxin] + S-adenosyl-L-methionine = glycin-2-yl radical-[protein] + semiquinone [flavodoxin] + 5'-deoxyadenosine + L-methionine + H(+)</text>
        <dbReference type="Rhea" id="RHEA:61976"/>
        <dbReference type="Rhea" id="RHEA-COMP:10622"/>
        <dbReference type="Rhea" id="RHEA-COMP:14480"/>
        <dbReference type="Rhea" id="RHEA-COMP:15993"/>
        <dbReference type="Rhea" id="RHEA-COMP:15994"/>
        <dbReference type="ChEBI" id="CHEBI:15378"/>
        <dbReference type="ChEBI" id="CHEBI:17319"/>
        <dbReference type="ChEBI" id="CHEBI:29947"/>
        <dbReference type="ChEBI" id="CHEBI:32722"/>
        <dbReference type="ChEBI" id="CHEBI:57618"/>
        <dbReference type="ChEBI" id="CHEBI:57844"/>
        <dbReference type="ChEBI" id="CHEBI:59789"/>
        <dbReference type="ChEBI" id="CHEBI:140311"/>
    </reaction>
</comment>
<dbReference type="PROSITE" id="PS01087">
    <property type="entry name" value="RADICAL_ACTIVATING"/>
    <property type="match status" value="1"/>
</dbReference>
<evidence type="ECO:0000313" key="13">
    <source>
        <dbReference type="EMBL" id="XCC61597.1"/>
    </source>
</evidence>
<evidence type="ECO:0000256" key="12">
    <source>
        <dbReference type="PIRNR" id="PIRNR000368"/>
    </source>
</evidence>
<comment type="function">
    <text evidence="2 12">Activation of anaerobic ribonucleoside-triphosphate reductase under anaerobic conditions by generation of an organic free radical, using S-adenosylmethionine and reduced flavodoxin as cosubstrates to produce 5'-deoxy-adenosine.</text>
</comment>
<dbReference type="Gene3D" id="3.20.20.70">
    <property type="entry name" value="Aldolase class I"/>
    <property type="match status" value="1"/>
</dbReference>
<dbReference type="AlphaFoldDB" id="A0AAU8A6Z0"/>
<keyword evidence="7" id="KW-0479">Metal-binding</keyword>
<evidence type="ECO:0000256" key="3">
    <source>
        <dbReference type="ARBA" id="ARBA00009777"/>
    </source>
</evidence>
<dbReference type="GO" id="GO:0004748">
    <property type="term" value="F:ribonucleoside-diphosphate reductase activity, thioredoxin disulfide as acceptor"/>
    <property type="evidence" value="ECO:0007669"/>
    <property type="project" value="TreeGrafter"/>
</dbReference>
<keyword evidence="6" id="KW-0949">S-adenosyl-L-methionine</keyword>
<dbReference type="SFLD" id="SFLDF00299">
    <property type="entry name" value="anaerobic_ribonucleoside-triph"/>
    <property type="match status" value="1"/>
</dbReference>
<evidence type="ECO:0000256" key="7">
    <source>
        <dbReference type="ARBA" id="ARBA00022723"/>
    </source>
</evidence>
<evidence type="ECO:0000256" key="4">
    <source>
        <dbReference type="ARBA" id="ARBA00014281"/>
    </source>
</evidence>
<dbReference type="SFLD" id="SFLDG01063">
    <property type="entry name" value="activating_enzymes__group_1"/>
    <property type="match status" value="1"/>
</dbReference>
<dbReference type="EMBL" id="CP117826">
    <property type="protein sequence ID" value="XCC61597.1"/>
    <property type="molecule type" value="Genomic_DNA"/>
</dbReference>
<gene>
    <name evidence="13" type="primary">nrdG</name>
    <name evidence="13" type="ORF">PUP29_08665</name>
</gene>
<dbReference type="SFLD" id="SFLDG01066">
    <property type="entry name" value="organic_radical-activating_enz"/>
    <property type="match status" value="1"/>
</dbReference>
<keyword evidence="8 12" id="KW-0560">Oxidoreductase</keyword>
<keyword evidence="9" id="KW-0408">Iron</keyword>
<dbReference type="SFLD" id="SFLDS00029">
    <property type="entry name" value="Radical_SAM"/>
    <property type="match status" value="1"/>
</dbReference>
<evidence type="ECO:0000256" key="9">
    <source>
        <dbReference type="ARBA" id="ARBA00023004"/>
    </source>
</evidence>
<keyword evidence="5" id="KW-0004">4Fe-4S</keyword>
<proteinExistence type="inferred from homology"/>
<dbReference type="PIRSF" id="PIRSF000368">
    <property type="entry name" value="NrdG"/>
    <property type="match status" value="1"/>
</dbReference>
<evidence type="ECO:0000256" key="5">
    <source>
        <dbReference type="ARBA" id="ARBA00022485"/>
    </source>
</evidence>
<accession>A0AAU8A6Z0</accession>
<evidence type="ECO:0000256" key="2">
    <source>
        <dbReference type="ARBA" id="ARBA00003852"/>
    </source>
</evidence>
<dbReference type="NCBIfam" id="TIGR02491">
    <property type="entry name" value="NrdG"/>
    <property type="match status" value="1"/>
</dbReference>
<dbReference type="InterPro" id="IPR034457">
    <property type="entry name" value="Organic_radical-activating"/>
</dbReference>
<reference evidence="13" key="1">
    <citation type="submission" date="2023-02" db="EMBL/GenBank/DDBJ databases">
        <title>Gut commensal Christensenella minuta modulates host metabolism via a new class of secondary bile acids.</title>
        <authorList>
            <person name="Liu C."/>
        </authorList>
    </citation>
    <scope>NUCLEOTIDE SEQUENCE</scope>
    <source>
        <strain evidence="13">CA70</strain>
    </source>
</reference>